<keyword evidence="3" id="KW-0732">Signal</keyword>
<evidence type="ECO:0000256" key="1">
    <source>
        <dbReference type="ARBA" id="ARBA00004196"/>
    </source>
</evidence>
<evidence type="ECO:0000256" key="4">
    <source>
        <dbReference type="ARBA" id="ARBA00023008"/>
    </source>
</evidence>
<keyword evidence="6" id="KW-1133">Transmembrane helix</keyword>
<feature type="region of interest" description="Disordered" evidence="5">
    <location>
        <begin position="131"/>
        <end position="175"/>
    </location>
</feature>
<keyword evidence="9" id="KW-1185">Reference proteome</keyword>
<gene>
    <name evidence="8" type="ORF">QWJ41_07975</name>
</gene>
<protein>
    <submittedName>
        <fullName evidence="8">Copper resistance protein CopC</fullName>
    </submittedName>
</protein>
<reference evidence="8" key="1">
    <citation type="submission" date="2023-06" db="EMBL/GenBank/DDBJ databases">
        <title>Genome sequence of Nocardioides sp. SOB44.</title>
        <authorList>
            <person name="Zhang G."/>
        </authorList>
    </citation>
    <scope>NUCLEOTIDE SEQUENCE</scope>
    <source>
        <strain evidence="8">SOB44</strain>
    </source>
</reference>
<feature type="domain" description="CopC" evidence="7">
    <location>
        <begin position="33"/>
        <end position="135"/>
    </location>
</feature>
<accession>A0ABT8TNW8</accession>
<sequence>MNSPPQRPGWIVALGFLISACIVALTTVPAAAHTDLLSVNPADGDRLETSPNALTLTFTEDMSAGLSTITARVGNGKTMNLDVTSGASPTELVATVPEARSSNESSSSDSTRWRVSYRVVSRDGHPVTGSYTFTVRSPATPEVPTASESTTATGPAAQADTGVDADRSSSEPAGTSGGALALIGVVTLGLVVLTGIATARLSRRGSGT</sequence>
<dbReference type="InterPro" id="IPR032694">
    <property type="entry name" value="CopC/D"/>
</dbReference>
<evidence type="ECO:0000256" key="2">
    <source>
        <dbReference type="ARBA" id="ARBA00022723"/>
    </source>
</evidence>
<organism evidence="8 9">
    <name type="scientific">Nocardioides cremeus</name>
    <dbReference type="NCBI Taxonomy" id="3058044"/>
    <lineage>
        <taxon>Bacteria</taxon>
        <taxon>Bacillati</taxon>
        <taxon>Actinomycetota</taxon>
        <taxon>Actinomycetes</taxon>
        <taxon>Propionibacteriales</taxon>
        <taxon>Nocardioidaceae</taxon>
        <taxon>Nocardioides</taxon>
    </lineage>
</organism>
<name>A0ABT8TNW8_9ACTN</name>
<dbReference type="InterPro" id="IPR014756">
    <property type="entry name" value="Ig_E-set"/>
</dbReference>
<dbReference type="PANTHER" id="PTHR34820">
    <property type="entry name" value="INNER MEMBRANE PROTEIN YEBZ"/>
    <property type="match status" value="1"/>
</dbReference>
<dbReference type="SUPFAM" id="SSF81296">
    <property type="entry name" value="E set domains"/>
    <property type="match status" value="1"/>
</dbReference>
<dbReference type="InterPro" id="IPR014755">
    <property type="entry name" value="Cu-Rt/internalin_Ig-like"/>
</dbReference>
<comment type="caution">
    <text evidence="8">The sequence shown here is derived from an EMBL/GenBank/DDBJ whole genome shotgun (WGS) entry which is preliminary data.</text>
</comment>
<keyword evidence="6" id="KW-0472">Membrane</keyword>
<dbReference type="InterPro" id="IPR007348">
    <property type="entry name" value="CopC_dom"/>
</dbReference>
<proteinExistence type="predicted"/>
<dbReference type="Gene3D" id="2.60.40.1220">
    <property type="match status" value="1"/>
</dbReference>
<dbReference type="EMBL" id="JAULSC010000005">
    <property type="protein sequence ID" value="MDO3395648.1"/>
    <property type="molecule type" value="Genomic_DNA"/>
</dbReference>
<evidence type="ECO:0000256" key="5">
    <source>
        <dbReference type="SAM" id="MobiDB-lite"/>
    </source>
</evidence>
<evidence type="ECO:0000313" key="8">
    <source>
        <dbReference type="EMBL" id="MDO3395648.1"/>
    </source>
</evidence>
<dbReference type="PANTHER" id="PTHR34820:SF4">
    <property type="entry name" value="INNER MEMBRANE PROTEIN YEBZ"/>
    <property type="match status" value="1"/>
</dbReference>
<dbReference type="Pfam" id="PF04234">
    <property type="entry name" value="CopC"/>
    <property type="match status" value="1"/>
</dbReference>
<evidence type="ECO:0000259" key="7">
    <source>
        <dbReference type="Pfam" id="PF04234"/>
    </source>
</evidence>
<comment type="subcellular location">
    <subcellularLocation>
        <location evidence="1">Cell envelope</location>
    </subcellularLocation>
</comment>
<feature type="transmembrane region" description="Helical" evidence="6">
    <location>
        <begin position="177"/>
        <end position="199"/>
    </location>
</feature>
<dbReference type="PROSITE" id="PS51257">
    <property type="entry name" value="PROKAR_LIPOPROTEIN"/>
    <property type="match status" value="1"/>
</dbReference>
<dbReference type="Proteomes" id="UP001168363">
    <property type="component" value="Unassembled WGS sequence"/>
</dbReference>
<dbReference type="RefSeq" id="WP_302707098.1">
    <property type="nucleotide sequence ID" value="NZ_JAULSC010000005.1"/>
</dbReference>
<keyword evidence="4" id="KW-0186">Copper</keyword>
<evidence type="ECO:0000256" key="3">
    <source>
        <dbReference type="ARBA" id="ARBA00022729"/>
    </source>
</evidence>
<keyword evidence="2" id="KW-0479">Metal-binding</keyword>
<keyword evidence="6" id="KW-0812">Transmembrane</keyword>
<evidence type="ECO:0000313" key="9">
    <source>
        <dbReference type="Proteomes" id="UP001168363"/>
    </source>
</evidence>
<evidence type="ECO:0000256" key="6">
    <source>
        <dbReference type="SAM" id="Phobius"/>
    </source>
</evidence>